<dbReference type="InterPro" id="IPR008965">
    <property type="entry name" value="CBM2/CBM3_carb-bd_dom_sf"/>
</dbReference>
<dbReference type="Gene3D" id="2.60.40.10">
    <property type="entry name" value="Immunoglobulins"/>
    <property type="match status" value="2"/>
</dbReference>
<name>A0A511MWG0_DEIC1</name>
<dbReference type="InterPro" id="IPR013783">
    <property type="entry name" value="Ig-like_fold"/>
</dbReference>
<dbReference type="PANTHER" id="PTHR42976">
    <property type="entry name" value="BIFUNCTIONAL CHITINASE/LYSOZYME-RELATED"/>
    <property type="match status" value="1"/>
</dbReference>
<accession>A0A511MWG0</accession>
<dbReference type="SUPFAM" id="SSF51445">
    <property type="entry name" value="(Trans)glycosidases"/>
    <property type="match status" value="1"/>
</dbReference>
<dbReference type="GO" id="GO:0005975">
    <property type="term" value="P:carbohydrate metabolic process"/>
    <property type="evidence" value="ECO:0007669"/>
    <property type="project" value="InterPro"/>
</dbReference>
<dbReference type="Proteomes" id="UP000321306">
    <property type="component" value="Unassembled WGS sequence"/>
</dbReference>
<dbReference type="InterPro" id="IPR017853">
    <property type="entry name" value="GH"/>
</dbReference>
<dbReference type="Gene3D" id="2.60.40.290">
    <property type="match status" value="1"/>
</dbReference>
<dbReference type="EMBL" id="BJXB01000002">
    <property type="protein sequence ID" value="GEM44915.1"/>
    <property type="molecule type" value="Genomic_DNA"/>
</dbReference>
<feature type="signal peptide" evidence="1">
    <location>
        <begin position="1"/>
        <end position="21"/>
    </location>
</feature>
<evidence type="ECO:0000313" key="4">
    <source>
        <dbReference type="Proteomes" id="UP000321306"/>
    </source>
</evidence>
<organism evidence="3 4">
    <name type="scientific">Deinococcus cellulosilyticus (strain DSM 18568 / NBRC 106333 / KACC 11606 / 5516J-15)</name>
    <dbReference type="NCBI Taxonomy" id="1223518"/>
    <lineage>
        <taxon>Bacteria</taxon>
        <taxon>Thermotogati</taxon>
        <taxon>Deinococcota</taxon>
        <taxon>Deinococci</taxon>
        <taxon>Deinococcales</taxon>
        <taxon>Deinococcaceae</taxon>
        <taxon>Deinococcus</taxon>
    </lineage>
</organism>
<dbReference type="PANTHER" id="PTHR42976:SF1">
    <property type="entry name" value="GH18 DOMAIN-CONTAINING PROTEIN-RELATED"/>
    <property type="match status" value="1"/>
</dbReference>
<evidence type="ECO:0000313" key="3">
    <source>
        <dbReference type="EMBL" id="GEM44915.1"/>
    </source>
</evidence>
<dbReference type="GO" id="GO:0004553">
    <property type="term" value="F:hydrolase activity, hydrolyzing O-glycosyl compounds"/>
    <property type="evidence" value="ECO:0007669"/>
    <property type="project" value="InterPro"/>
</dbReference>
<reference evidence="3 4" key="1">
    <citation type="submission" date="2019-07" db="EMBL/GenBank/DDBJ databases">
        <title>Whole genome shotgun sequence of Deinococcus cellulosilyticus NBRC 106333.</title>
        <authorList>
            <person name="Hosoyama A."/>
            <person name="Uohara A."/>
            <person name="Ohji S."/>
            <person name="Ichikawa N."/>
        </authorList>
    </citation>
    <scope>NUCLEOTIDE SEQUENCE [LARGE SCALE GENOMIC DNA]</scope>
    <source>
        <strain evidence="3 4">NBRC 106333</strain>
    </source>
</reference>
<dbReference type="Pfam" id="PF17957">
    <property type="entry name" value="Big_7"/>
    <property type="match status" value="2"/>
</dbReference>
<feature type="domain" description="CBM2" evidence="2">
    <location>
        <begin position="34"/>
        <end position="147"/>
    </location>
</feature>
<evidence type="ECO:0000259" key="2">
    <source>
        <dbReference type="PROSITE" id="PS51173"/>
    </source>
</evidence>
<evidence type="ECO:0000256" key="1">
    <source>
        <dbReference type="SAM" id="SignalP"/>
    </source>
</evidence>
<proteinExistence type="predicted"/>
<keyword evidence="1" id="KW-0732">Signal</keyword>
<dbReference type="SMART" id="SM00637">
    <property type="entry name" value="CBD_II"/>
    <property type="match status" value="1"/>
</dbReference>
<dbReference type="InterPro" id="IPR052750">
    <property type="entry name" value="GH18_Chitinase"/>
</dbReference>
<protein>
    <recommendedName>
        <fullName evidence="2">CBM2 domain-containing protein</fullName>
    </recommendedName>
</protein>
<sequence>MKKQLKHMGILLLTLSMAACSQTDLTGLTQPVTISQQAAVLSATFTTSSVWDSGFNGVITLKNTGDTAVSTWSLNFKFNGNAGLSGTPWGAGGNAVKNADGSYTITPNSWGGGNIPAGGSVTVSYSGTGVFSGVTACTINGASCSGAVPDVNPPSATLSLTPSNLTAPGSINLSATATDNVGVTKVEFYQGTTLIATDTTAPYTHADPFTSSSQNGTYSYTAKAFDAAGNNKTSTAVTATVNIPGSGDTTAPTVSTVVSPSTLTAPGTVKVTANATDNVGVSKVEFYRNGVLFNTDTTAPYEATQSYSSSSENGTYTYTAKAFDAAGNNKLSSGAVLTVNIPVQPSTGTEYAPYFYTWGWGNTTDYLFSSLQDMKAKTGLNGATLAFVIAAPGSCSITTDGAVNRIEGDMKNDIAAFRAGGGLLKVSFGGANGTYLESDTACRTVDDLYNALKGFVDRTGLTDLDFDVEQGHEMSDAINSKRAQALARLQAANPSVKVSFTLASTPVDRWNTPGGLSTASLNVVKSAVSAGVKINKVNLMTMDFGSYYSSGRTMADASISAVSETFKQLKVIYPSRTDAEIWKMLGATPMIGQNDIASEIFTLQDARDLTAWARSKGLGLVSFWAIQRDQVCKNGAGLAICSMQNTAPYQYHNIFKGVL</sequence>
<dbReference type="PROSITE" id="PS51173">
    <property type="entry name" value="CBM2"/>
    <property type="match status" value="1"/>
</dbReference>
<dbReference type="Pfam" id="PF00553">
    <property type="entry name" value="CBM_2"/>
    <property type="match status" value="1"/>
</dbReference>
<dbReference type="Gene3D" id="3.20.20.80">
    <property type="entry name" value="Glycosidases"/>
    <property type="match status" value="1"/>
</dbReference>
<feature type="chain" id="PRO_5021979090" description="CBM2 domain-containing protein" evidence="1">
    <location>
        <begin position="22"/>
        <end position="659"/>
    </location>
</feature>
<dbReference type="PROSITE" id="PS51257">
    <property type="entry name" value="PROKAR_LIPOPROTEIN"/>
    <property type="match status" value="1"/>
</dbReference>
<dbReference type="OrthoDB" id="71555at2"/>
<comment type="caution">
    <text evidence="3">The sequence shown here is derived from an EMBL/GenBank/DDBJ whole genome shotgun (WGS) entry which is preliminary data.</text>
</comment>
<dbReference type="AlphaFoldDB" id="A0A511MWG0"/>
<keyword evidence="4" id="KW-1185">Reference proteome</keyword>
<gene>
    <name evidence="3" type="ORF">DC3_05500</name>
</gene>
<dbReference type="InterPro" id="IPR012291">
    <property type="entry name" value="CBM2_carb-bd_dom_sf"/>
</dbReference>
<dbReference type="InterPro" id="IPR001919">
    <property type="entry name" value="CBD2"/>
</dbReference>
<dbReference type="RefSeq" id="WP_146882078.1">
    <property type="nucleotide sequence ID" value="NZ_BJXB01000002.1"/>
</dbReference>
<dbReference type="SUPFAM" id="SSF49384">
    <property type="entry name" value="Carbohydrate-binding domain"/>
    <property type="match status" value="1"/>
</dbReference>
<dbReference type="GO" id="GO:0030247">
    <property type="term" value="F:polysaccharide binding"/>
    <property type="evidence" value="ECO:0007669"/>
    <property type="project" value="UniProtKB-UniRule"/>
</dbReference>